<dbReference type="RefSeq" id="WP_250857881.1">
    <property type="nucleotide sequence ID" value="NZ_JAGSOJ010000001.1"/>
</dbReference>
<dbReference type="Gene3D" id="2.40.50.660">
    <property type="match status" value="1"/>
</dbReference>
<protein>
    <submittedName>
        <fullName evidence="2">DUF2500 family protein</fullName>
    </submittedName>
</protein>
<evidence type="ECO:0000313" key="2">
    <source>
        <dbReference type="EMBL" id="MCM1989015.1"/>
    </source>
</evidence>
<dbReference type="Proteomes" id="UP001056429">
    <property type="component" value="Unassembled WGS sequence"/>
</dbReference>
<reference evidence="2" key="1">
    <citation type="journal article" date="2021" name="mSystems">
        <title>Bacteria and Archaea Synergistically Convert Glycine Betaine to Biogenic Methane in the Formosa Cold Seep of the South China Sea.</title>
        <authorList>
            <person name="Li L."/>
            <person name="Zhang W."/>
            <person name="Zhang S."/>
            <person name="Song L."/>
            <person name="Sun Q."/>
            <person name="Zhang H."/>
            <person name="Xiang H."/>
            <person name="Dong X."/>
        </authorList>
    </citation>
    <scope>NUCLEOTIDE SEQUENCE</scope>
    <source>
        <strain evidence="2">ZWT</strain>
    </source>
</reference>
<sequence length="170" mass="19607">MSEKDNLSIYLRLGVITLILFVITIGVYFLCFYKPYDLITTNVYMPEIASVNQSIKDMNRDNLIFFSIFSFIICIFVSYIILIFITPVTEVNAKLKSKKCDSKINVSLKGGGAYRVNTYKLTFELDNGDEMSFPVYDKHYVTILEGNKGIMKYKKGLVNRYVGFYVKEVE</sequence>
<keyword evidence="3" id="KW-1185">Reference proteome</keyword>
<reference evidence="2" key="2">
    <citation type="submission" date="2021-04" db="EMBL/GenBank/DDBJ databases">
        <authorList>
            <person name="Dong X."/>
        </authorList>
    </citation>
    <scope>NUCLEOTIDE SEQUENCE</scope>
    <source>
        <strain evidence="2">ZWT</strain>
    </source>
</reference>
<dbReference type="AlphaFoldDB" id="A0A9J6NWX2"/>
<gene>
    <name evidence="2" type="ORF">KDK92_04620</name>
</gene>
<name>A0A9J6NWX2_9CLOT</name>
<comment type="caution">
    <text evidence="2">The sequence shown here is derived from an EMBL/GenBank/DDBJ whole genome shotgun (WGS) entry which is preliminary data.</text>
</comment>
<dbReference type="Pfam" id="PF10694">
    <property type="entry name" value="DUF2500"/>
    <property type="match status" value="1"/>
</dbReference>
<keyword evidence="1" id="KW-0472">Membrane</keyword>
<feature type="transmembrane region" description="Helical" evidence="1">
    <location>
        <begin position="9"/>
        <end position="30"/>
    </location>
</feature>
<accession>A0A9J6NWX2</accession>
<proteinExistence type="predicted"/>
<feature type="transmembrane region" description="Helical" evidence="1">
    <location>
        <begin position="63"/>
        <end position="89"/>
    </location>
</feature>
<dbReference type="InterPro" id="IPR019635">
    <property type="entry name" value="DUF2500"/>
</dbReference>
<keyword evidence="1" id="KW-0812">Transmembrane</keyword>
<keyword evidence="1" id="KW-1133">Transmembrane helix</keyword>
<organism evidence="2 3">
    <name type="scientific">Oceanirhabdus seepicola</name>
    <dbReference type="NCBI Taxonomy" id="2828781"/>
    <lineage>
        <taxon>Bacteria</taxon>
        <taxon>Bacillati</taxon>
        <taxon>Bacillota</taxon>
        <taxon>Clostridia</taxon>
        <taxon>Eubacteriales</taxon>
        <taxon>Clostridiaceae</taxon>
        <taxon>Oceanirhabdus</taxon>
    </lineage>
</organism>
<evidence type="ECO:0000313" key="3">
    <source>
        <dbReference type="Proteomes" id="UP001056429"/>
    </source>
</evidence>
<dbReference type="EMBL" id="JAGSOJ010000001">
    <property type="protein sequence ID" value="MCM1989015.1"/>
    <property type="molecule type" value="Genomic_DNA"/>
</dbReference>
<evidence type="ECO:0000256" key="1">
    <source>
        <dbReference type="SAM" id="Phobius"/>
    </source>
</evidence>